<dbReference type="PANTHER" id="PTHR43546:SF3">
    <property type="entry name" value="UPF0173 METAL-DEPENDENT HYDROLASE MJ1163"/>
    <property type="match status" value="1"/>
</dbReference>
<dbReference type="Gene3D" id="3.60.15.10">
    <property type="entry name" value="Ribonuclease Z/Hydroxyacylglutathione hydrolase-like"/>
    <property type="match status" value="1"/>
</dbReference>
<dbReference type="GO" id="GO:0016787">
    <property type="term" value="F:hydrolase activity"/>
    <property type="evidence" value="ECO:0007669"/>
    <property type="project" value="UniProtKB-KW"/>
</dbReference>
<dbReference type="PANTHER" id="PTHR43546">
    <property type="entry name" value="UPF0173 METAL-DEPENDENT HYDROLASE MJ1163-RELATED"/>
    <property type="match status" value="1"/>
</dbReference>
<name>A0A2M9ZGA6_9LEPT</name>
<evidence type="ECO:0000259" key="1">
    <source>
        <dbReference type="SMART" id="SM00849"/>
    </source>
</evidence>
<proteinExistence type="predicted"/>
<gene>
    <name evidence="2" type="ORF">CH371_05385</name>
</gene>
<dbReference type="AlphaFoldDB" id="A0A2M9ZGA6"/>
<dbReference type="InterPro" id="IPR036866">
    <property type="entry name" value="RibonucZ/Hydroxyglut_hydro"/>
</dbReference>
<dbReference type="SMART" id="SM00849">
    <property type="entry name" value="Lactamase_B"/>
    <property type="match status" value="1"/>
</dbReference>
<dbReference type="InterPro" id="IPR050114">
    <property type="entry name" value="UPF0173_UPF0282_UlaG_hydrolase"/>
</dbReference>
<dbReference type="EMBL" id="NPDT01000001">
    <property type="protein sequence ID" value="PJZ67453.1"/>
    <property type="molecule type" value="Genomic_DNA"/>
</dbReference>
<keyword evidence="2" id="KW-0378">Hydrolase</keyword>
<evidence type="ECO:0000313" key="3">
    <source>
        <dbReference type="Proteomes" id="UP000231912"/>
    </source>
</evidence>
<dbReference type="SUPFAM" id="SSF56281">
    <property type="entry name" value="Metallo-hydrolase/oxidoreductase"/>
    <property type="match status" value="1"/>
</dbReference>
<dbReference type="Proteomes" id="UP000231912">
    <property type="component" value="Unassembled WGS sequence"/>
</dbReference>
<protein>
    <submittedName>
        <fullName evidence="2">Hydrolase</fullName>
    </submittedName>
</protein>
<dbReference type="Pfam" id="PF12706">
    <property type="entry name" value="Lactamase_B_2"/>
    <property type="match status" value="1"/>
</dbReference>
<sequence length="342" mass="38442">MSSYRTVSNRSPRVFFLFLMLSYISCLSPSGNIMDYKTHFANQEESSSVSKIPVGKVRVTYLGTSSLLIDDGETQILTDGFFSRPSIWKTMFTKISSDPEEIRYVMLLADINRLKGIFVCHSHFDHAMDSPFIAKETGAKLYGSKSTLQIGRGAELPETQMILFEPGKKITIGKFKVTVLASKHTPPFKILGKTNASDPNRPDLEEALSQPVKAEEYIEGGTYDFLVEHGKNSLLIKGSTNYVEGAWKDLKVDALFLGIAMLAKQDREFQEKYYKETVGTVMPKVVVPIHWDNFFKPLTLPLEPNLSLGDDITGAMDFMILKTSEDKIDYRILRGFGSILLF</sequence>
<accession>A0A2M9ZGA6</accession>
<dbReference type="InterPro" id="IPR001279">
    <property type="entry name" value="Metallo-B-lactamas"/>
</dbReference>
<comment type="caution">
    <text evidence="2">The sequence shown here is derived from an EMBL/GenBank/DDBJ whole genome shotgun (WGS) entry which is preliminary data.</text>
</comment>
<feature type="domain" description="Metallo-beta-lactamase" evidence="1">
    <location>
        <begin position="63"/>
        <end position="290"/>
    </location>
</feature>
<reference evidence="2 3" key="1">
    <citation type="submission" date="2017-07" db="EMBL/GenBank/DDBJ databases">
        <title>Leptospira spp. isolated from tropical soils.</title>
        <authorList>
            <person name="Thibeaux R."/>
            <person name="Iraola G."/>
            <person name="Ferres I."/>
            <person name="Bierque E."/>
            <person name="Girault D."/>
            <person name="Soupe-Gilbert M.-E."/>
            <person name="Picardeau M."/>
            <person name="Goarant C."/>
        </authorList>
    </citation>
    <scope>NUCLEOTIDE SEQUENCE [LARGE SCALE GENOMIC DNA]</scope>
    <source>
        <strain evidence="2 3">FH2-C-A2</strain>
    </source>
</reference>
<organism evidence="2 3">
    <name type="scientific">Leptospira wolffii</name>
    <dbReference type="NCBI Taxonomy" id="409998"/>
    <lineage>
        <taxon>Bacteria</taxon>
        <taxon>Pseudomonadati</taxon>
        <taxon>Spirochaetota</taxon>
        <taxon>Spirochaetia</taxon>
        <taxon>Leptospirales</taxon>
        <taxon>Leptospiraceae</taxon>
        <taxon>Leptospira</taxon>
    </lineage>
</organism>
<evidence type="ECO:0000313" key="2">
    <source>
        <dbReference type="EMBL" id="PJZ67453.1"/>
    </source>
</evidence>